<evidence type="ECO:0000313" key="1">
    <source>
        <dbReference type="EMBL" id="KAE9526698.1"/>
    </source>
</evidence>
<dbReference type="Proteomes" id="UP000475862">
    <property type="component" value="Unassembled WGS sequence"/>
</dbReference>
<dbReference type="EMBL" id="VYZN01000054">
    <property type="protein sequence ID" value="KAE9526698.1"/>
    <property type="molecule type" value="Genomic_DNA"/>
</dbReference>
<sequence length="220" mass="25652">MEFTGIVQHTNGPEAGRLIRWLLRTLSDQHQTCYFPLRRKVWYTAGYCMAPQYGRRAFKTSTTKKKKKNALLQAQRTAALRVIRSYRTVSDMASLVLAKIPPVFLLASSRQRVAESRKSGNVLSEAEKTKEIIRQWQCEWDSTDKAAWTKRLIPELERWWFRGPNQVSFHIAQALTNHGCFQKYLWSRKKSQSPASCHFPTEIDDAEHTIFVCPFWDEAR</sequence>
<reference evidence="1 2" key="1">
    <citation type="submission" date="2019-08" db="EMBL/GenBank/DDBJ databases">
        <title>The genome of the soybean aphid Biotype 1, its phylome, world population structure and adaptation to the North American continent.</title>
        <authorList>
            <person name="Giordano R."/>
            <person name="Donthu R.K."/>
            <person name="Hernandez A.G."/>
            <person name="Wright C.L."/>
            <person name="Zimin A.V."/>
        </authorList>
    </citation>
    <scope>NUCLEOTIDE SEQUENCE [LARGE SCALE GENOMIC DNA]</scope>
    <source>
        <tissue evidence="1">Whole aphids</tissue>
    </source>
</reference>
<evidence type="ECO:0008006" key="3">
    <source>
        <dbReference type="Google" id="ProtNLM"/>
    </source>
</evidence>
<name>A0A6G0T616_APHGL</name>
<gene>
    <name evidence="1" type="ORF">AGLY_013346</name>
</gene>
<keyword evidence="2" id="KW-1185">Reference proteome</keyword>
<dbReference type="OrthoDB" id="6628179at2759"/>
<accession>A0A6G0T616</accession>
<dbReference type="AlphaFoldDB" id="A0A6G0T616"/>
<comment type="caution">
    <text evidence="1">The sequence shown here is derived from an EMBL/GenBank/DDBJ whole genome shotgun (WGS) entry which is preliminary data.</text>
</comment>
<organism evidence="1 2">
    <name type="scientific">Aphis glycines</name>
    <name type="common">Soybean aphid</name>
    <dbReference type="NCBI Taxonomy" id="307491"/>
    <lineage>
        <taxon>Eukaryota</taxon>
        <taxon>Metazoa</taxon>
        <taxon>Ecdysozoa</taxon>
        <taxon>Arthropoda</taxon>
        <taxon>Hexapoda</taxon>
        <taxon>Insecta</taxon>
        <taxon>Pterygota</taxon>
        <taxon>Neoptera</taxon>
        <taxon>Paraneoptera</taxon>
        <taxon>Hemiptera</taxon>
        <taxon>Sternorrhyncha</taxon>
        <taxon>Aphidomorpha</taxon>
        <taxon>Aphidoidea</taxon>
        <taxon>Aphididae</taxon>
        <taxon>Aphidini</taxon>
        <taxon>Aphis</taxon>
        <taxon>Aphis</taxon>
    </lineage>
</organism>
<evidence type="ECO:0000313" key="2">
    <source>
        <dbReference type="Proteomes" id="UP000475862"/>
    </source>
</evidence>
<proteinExistence type="predicted"/>
<protein>
    <recommendedName>
        <fullName evidence="3">Reverse transcriptase zinc-binding domain-containing protein</fullName>
    </recommendedName>
</protein>